<evidence type="ECO:0000313" key="3">
    <source>
        <dbReference type="Proteomes" id="UP000315525"/>
    </source>
</evidence>
<protein>
    <submittedName>
        <fullName evidence="2">DUF4345 domain-containing protein</fullName>
    </submittedName>
</protein>
<organism evidence="2 3">
    <name type="scientific">candidate division TA06 bacterium</name>
    <dbReference type="NCBI Taxonomy" id="2250710"/>
    <lineage>
        <taxon>Bacteria</taxon>
        <taxon>Bacteria division TA06</taxon>
    </lineage>
</organism>
<keyword evidence="1" id="KW-1133">Transmembrane helix</keyword>
<keyword evidence="1" id="KW-0812">Transmembrane</keyword>
<reference evidence="2 3" key="1">
    <citation type="submission" date="2019-03" db="EMBL/GenBank/DDBJ databases">
        <title>Metabolic potential of uncultured bacteria and archaea associated with petroleum seepage in deep-sea sediments.</title>
        <authorList>
            <person name="Dong X."/>
            <person name="Hubert C."/>
        </authorList>
    </citation>
    <scope>NUCLEOTIDE SEQUENCE [LARGE SCALE GENOMIC DNA]</scope>
    <source>
        <strain evidence="2">E44_bin18</strain>
    </source>
</reference>
<proteinExistence type="predicted"/>
<keyword evidence="1" id="KW-0472">Membrane</keyword>
<name>A0A523UZK1_UNCT6</name>
<comment type="caution">
    <text evidence="2">The sequence shown here is derived from an EMBL/GenBank/DDBJ whole genome shotgun (WGS) entry which is preliminary data.</text>
</comment>
<gene>
    <name evidence="2" type="ORF">E3J62_00095</name>
</gene>
<dbReference type="Proteomes" id="UP000315525">
    <property type="component" value="Unassembled WGS sequence"/>
</dbReference>
<dbReference type="EMBL" id="SOJN01000003">
    <property type="protein sequence ID" value="TET47890.1"/>
    <property type="molecule type" value="Genomic_DNA"/>
</dbReference>
<accession>A0A523UZK1</accession>
<evidence type="ECO:0000256" key="1">
    <source>
        <dbReference type="SAM" id="Phobius"/>
    </source>
</evidence>
<feature type="transmembrane region" description="Helical" evidence="1">
    <location>
        <begin position="98"/>
        <end position="116"/>
    </location>
</feature>
<sequence>MARVVLIIAAIIEFVFRGLPAFFGSEPVAELFNLEYVEGAVPYVHAFGAVMLCFGVMFFIGARNPKKSRLVVDMGILRFALGVAAQLLTFVMMGSLHIFWWIHMVVDIVLVVLLLISRKQITAQVA</sequence>
<evidence type="ECO:0000313" key="2">
    <source>
        <dbReference type="EMBL" id="TET47890.1"/>
    </source>
</evidence>
<feature type="transmembrane region" description="Helical" evidence="1">
    <location>
        <begin position="41"/>
        <end position="62"/>
    </location>
</feature>
<dbReference type="AlphaFoldDB" id="A0A523UZK1"/>
<feature type="transmembrane region" description="Helical" evidence="1">
    <location>
        <begin position="74"/>
        <end position="92"/>
    </location>
</feature>